<comment type="subcellular location">
    <subcellularLocation>
        <location evidence="1">Nucleus</location>
    </subcellularLocation>
</comment>
<keyword evidence="3" id="KW-0540">Nuclease</keyword>
<feature type="active site" description="Nucleophile" evidence="9">
    <location>
        <position position="402"/>
    </location>
</feature>
<reference evidence="12" key="1">
    <citation type="submission" date="2020-01" db="EMBL/GenBank/DDBJ databases">
        <title>Draft genome sequence of the Termite Coptotermes fromosanus.</title>
        <authorList>
            <person name="Itakura S."/>
            <person name="Yosikawa Y."/>
            <person name="Umezawa K."/>
        </authorList>
    </citation>
    <scope>NUCLEOTIDE SEQUENCE [LARGE SCALE GENOMIC DNA]</scope>
</reference>
<protein>
    <recommendedName>
        <fullName evidence="13">Tyrosyl-DNA phosphodiesterase</fullName>
    </recommendedName>
</protein>
<proteinExistence type="inferred from homology"/>
<dbReference type="InParanoid" id="A0A6L2PLD2"/>
<gene>
    <name evidence="11" type="ORF">Cfor_07554</name>
</gene>
<evidence type="ECO:0008006" key="13">
    <source>
        <dbReference type="Google" id="ProtNLM"/>
    </source>
</evidence>
<comment type="similarity">
    <text evidence="2">Belongs to the tyrosyl-DNA phosphodiesterase family.</text>
</comment>
<name>A0A6L2PLD2_COPFO</name>
<keyword evidence="12" id="KW-1185">Reference proteome</keyword>
<dbReference type="GO" id="GO:0005634">
    <property type="term" value="C:nucleus"/>
    <property type="evidence" value="ECO:0007669"/>
    <property type="project" value="UniProtKB-SubCell"/>
</dbReference>
<evidence type="ECO:0000256" key="6">
    <source>
        <dbReference type="ARBA" id="ARBA00022839"/>
    </source>
</evidence>
<dbReference type="PANTHER" id="PTHR12415">
    <property type="entry name" value="TYROSYL-DNA PHOSPHODIESTERASE 1"/>
    <property type="match status" value="1"/>
</dbReference>
<evidence type="ECO:0000256" key="8">
    <source>
        <dbReference type="ARBA" id="ARBA00023242"/>
    </source>
</evidence>
<evidence type="ECO:0000256" key="1">
    <source>
        <dbReference type="ARBA" id="ARBA00004123"/>
    </source>
</evidence>
<dbReference type="GO" id="GO:0017005">
    <property type="term" value="F:3'-tyrosyl-DNA phosphodiesterase activity"/>
    <property type="evidence" value="ECO:0007669"/>
    <property type="project" value="TreeGrafter"/>
</dbReference>
<keyword evidence="6" id="KW-0269">Exonuclease</keyword>
<dbReference type="FunCoup" id="A0A6L2PLD2">
    <property type="interactions" value="1338"/>
</dbReference>
<evidence type="ECO:0000256" key="3">
    <source>
        <dbReference type="ARBA" id="ARBA00022722"/>
    </source>
</evidence>
<evidence type="ECO:0000256" key="2">
    <source>
        <dbReference type="ARBA" id="ARBA00010205"/>
    </source>
</evidence>
<organism evidence="11 12">
    <name type="scientific">Coptotermes formosanus</name>
    <name type="common">Formosan subterranean termite</name>
    <dbReference type="NCBI Taxonomy" id="36987"/>
    <lineage>
        <taxon>Eukaryota</taxon>
        <taxon>Metazoa</taxon>
        <taxon>Ecdysozoa</taxon>
        <taxon>Arthropoda</taxon>
        <taxon>Hexapoda</taxon>
        <taxon>Insecta</taxon>
        <taxon>Pterygota</taxon>
        <taxon>Neoptera</taxon>
        <taxon>Polyneoptera</taxon>
        <taxon>Dictyoptera</taxon>
        <taxon>Blattodea</taxon>
        <taxon>Blattoidea</taxon>
        <taxon>Termitoidae</taxon>
        <taxon>Rhinotermitidae</taxon>
        <taxon>Coptotermes</taxon>
    </lineage>
</organism>
<dbReference type="GO" id="GO:0003690">
    <property type="term" value="F:double-stranded DNA binding"/>
    <property type="evidence" value="ECO:0007669"/>
    <property type="project" value="TreeGrafter"/>
</dbReference>
<dbReference type="GO" id="GO:0004527">
    <property type="term" value="F:exonuclease activity"/>
    <property type="evidence" value="ECO:0007669"/>
    <property type="project" value="UniProtKB-KW"/>
</dbReference>
<dbReference type="GO" id="GO:0006281">
    <property type="term" value="P:DNA repair"/>
    <property type="evidence" value="ECO:0007669"/>
    <property type="project" value="UniProtKB-KW"/>
</dbReference>
<evidence type="ECO:0000256" key="5">
    <source>
        <dbReference type="ARBA" id="ARBA00022801"/>
    </source>
</evidence>
<keyword evidence="7" id="KW-0234">DNA repair</keyword>
<dbReference type="EMBL" id="BLKM01000409">
    <property type="protein sequence ID" value="GFG33166.1"/>
    <property type="molecule type" value="Genomic_DNA"/>
</dbReference>
<evidence type="ECO:0000313" key="12">
    <source>
        <dbReference type="Proteomes" id="UP000502823"/>
    </source>
</evidence>
<evidence type="ECO:0000256" key="10">
    <source>
        <dbReference type="PIRSR" id="PIRSR610347-2"/>
    </source>
</evidence>
<evidence type="ECO:0000256" key="7">
    <source>
        <dbReference type="ARBA" id="ARBA00023204"/>
    </source>
</evidence>
<dbReference type="Pfam" id="PF06087">
    <property type="entry name" value="Tyr-DNA_phospho"/>
    <property type="match status" value="2"/>
</dbReference>
<evidence type="ECO:0000256" key="4">
    <source>
        <dbReference type="ARBA" id="ARBA00022763"/>
    </source>
</evidence>
<dbReference type="PANTHER" id="PTHR12415:SF0">
    <property type="entry name" value="TYROSYL-DNA PHOSPHODIESTERASE 1"/>
    <property type="match status" value="1"/>
</dbReference>
<sequence length="485" mass="55175">KDEEKLKVPSGYKAKIGTDIILDQLQIYRDKGFAPENEIQNAEREKQDTTDKKPIAVGSNIDINQGSGKRKGFAFRLAEAGPYNFFLTAIRDSPPAHKEALSIRFHELLDPTLGDLDSSLQINFMVELDWLLEMYKTGRNVCLLLEVLRMGRGIDEGKRAWHYVQLLSLCLPFPLETGTGTVIRAWCGMVHGAVSNEVLIGINTVTYALVNTFPSAASCFMFLLTNECAICRSIHDRNVFVAKENLHFTVELEHNPPYIMSASRIAVHFFNGFINATSYTEMLEVWLIQLRDIRLRATGLAVCHQHPPQYYPGHHLVRTAPENPSWDIVNGQVAAHRCCNSDRLHRGWVRPSPLLCHEYIWGMSKPLFILHGQEDDMLKDPKSLPHNIKARGIKPSAFGHHHTKMSLFYYKDNSMRVVFSTANLISSDWYNRTRVVGVKYYRVWVSPSCPQLPVESDTRAGESPTEFKADLLHYMAFYQLPALQE</sequence>
<dbReference type="InterPro" id="IPR010347">
    <property type="entry name" value="Tdp1"/>
</dbReference>
<comment type="caution">
    <text evidence="11">The sequence shown here is derived from an EMBL/GenBank/DDBJ whole genome shotgun (WGS) entry which is preliminary data.</text>
</comment>
<accession>A0A6L2PLD2</accession>
<dbReference type="OrthoDB" id="4843387at2759"/>
<feature type="binding site" evidence="10">
    <location>
        <position position="404"/>
    </location>
    <ligand>
        <name>substrate</name>
    </ligand>
</feature>
<keyword evidence="8" id="KW-0539">Nucleus</keyword>
<keyword evidence="4" id="KW-0227">DNA damage</keyword>
<keyword evidence="5" id="KW-0378">Hydrolase</keyword>
<evidence type="ECO:0000256" key="9">
    <source>
        <dbReference type="PIRSR" id="PIRSR610347-1"/>
    </source>
</evidence>
<dbReference type="GO" id="GO:0003697">
    <property type="term" value="F:single-stranded DNA binding"/>
    <property type="evidence" value="ECO:0007669"/>
    <property type="project" value="TreeGrafter"/>
</dbReference>
<dbReference type="AlphaFoldDB" id="A0A6L2PLD2"/>
<dbReference type="Proteomes" id="UP000502823">
    <property type="component" value="Unassembled WGS sequence"/>
</dbReference>
<evidence type="ECO:0000313" key="11">
    <source>
        <dbReference type="EMBL" id="GFG33166.1"/>
    </source>
</evidence>
<dbReference type="SUPFAM" id="SSF56024">
    <property type="entry name" value="Phospholipase D/nuclease"/>
    <property type="match status" value="2"/>
</dbReference>
<feature type="non-terminal residue" evidence="11">
    <location>
        <position position="1"/>
    </location>
</feature>
<dbReference type="Gene3D" id="3.30.870.10">
    <property type="entry name" value="Endonuclease Chain A"/>
    <property type="match status" value="2"/>
</dbReference>